<evidence type="ECO:0000313" key="11">
    <source>
        <dbReference type="Proteomes" id="UP000276133"/>
    </source>
</evidence>
<dbReference type="Gene3D" id="1.20.1070.10">
    <property type="entry name" value="Rhodopsin 7-helix transmembrane proteins"/>
    <property type="match status" value="1"/>
</dbReference>
<dbReference type="SMART" id="SM00008">
    <property type="entry name" value="HormR"/>
    <property type="match status" value="1"/>
</dbReference>
<sequence length="286" mass="33416">IMIFFSYLKIFVYLLLILRNSDGKYQNSTDNFSNTSLTETTLKPNPNDSSNKMNILFKYFNPRKECKFELNSNEKSNYCPSTADYLFCFPSTPPNKTIYLICPFTRIQINKRVKASRFCQLNGTWASTDFSPCLGYLINNINSGVCKIKKVYNQNISQIEEELVCDPNVDIDTKIFKLMTILNFIGFVTTVIFVSFAIWVFLSIRTLRCIRNMIHCNMLFTFLIKSLSHICFYVFILSKNENVWDYNHKAYKGNLSFVSTIWNDFCSLLLATIRSKDNFFESLLFY</sequence>
<dbReference type="PROSITE" id="PS50227">
    <property type="entry name" value="G_PROTEIN_RECEP_F2_3"/>
    <property type="match status" value="1"/>
</dbReference>
<accession>A0A3M7QEQ6</accession>
<keyword evidence="5 7" id="KW-1133">Transmembrane helix</keyword>
<dbReference type="SUPFAM" id="SSF111418">
    <property type="entry name" value="Hormone receptor domain"/>
    <property type="match status" value="1"/>
</dbReference>
<name>A0A3M7QEQ6_BRAPC</name>
<dbReference type="EMBL" id="REGN01006372">
    <property type="protein sequence ID" value="RNA09753.1"/>
    <property type="molecule type" value="Genomic_DNA"/>
</dbReference>
<proteinExistence type="inferred from homology"/>
<evidence type="ECO:0000313" key="10">
    <source>
        <dbReference type="EMBL" id="RNA09753.1"/>
    </source>
</evidence>
<dbReference type="InterPro" id="IPR036445">
    <property type="entry name" value="GPCR_2_extracell_dom_sf"/>
</dbReference>
<feature type="non-terminal residue" evidence="10">
    <location>
        <position position="1"/>
    </location>
</feature>
<evidence type="ECO:0000256" key="5">
    <source>
        <dbReference type="ARBA" id="ARBA00022989"/>
    </source>
</evidence>
<comment type="caution">
    <text evidence="10">The sequence shown here is derived from an EMBL/GenBank/DDBJ whole genome shotgun (WGS) entry which is preliminary data.</text>
</comment>
<evidence type="ECO:0000256" key="2">
    <source>
        <dbReference type="ARBA" id="ARBA00005314"/>
    </source>
</evidence>
<evidence type="ECO:0000256" key="1">
    <source>
        <dbReference type="ARBA" id="ARBA00004651"/>
    </source>
</evidence>
<dbReference type="OrthoDB" id="9064739at2759"/>
<keyword evidence="4 7" id="KW-0812">Transmembrane</keyword>
<dbReference type="Pfam" id="PF00002">
    <property type="entry name" value="7tm_2"/>
    <property type="match status" value="1"/>
</dbReference>
<evidence type="ECO:0000256" key="4">
    <source>
        <dbReference type="ARBA" id="ARBA00022692"/>
    </source>
</evidence>
<keyword evidence="8" id="KW-0732">Signal</keyword>
<dbReference type="PANTHER" id="PTHR45620">
    <property type="entry name" value="PDF RECEPTOR-LIKE PROTEIN-RELATED"/>
    <property type="match status" value="1"/>
</dbReference>
<organism evidence="10 11">
    <name type="scientific">Brachionus plicatilis</name>
    <name type="common">Marine rotifer</name>
    <name type="synonym">Brachionus muelleri</name>
    <dbReference type="NCBI Taxonomy" id="10195"/>
    <lineage>
        <taxon>Eukaryota</taxon>
        <taxon>Metazoa</taxon>
        <taxon>Spiralia</taxon>
        <taxon>Gnathifera</taxon>
        <taxon>Rotifera</taxon>
        <taxon>Eurotatoria</taxon>
        <taxon>Monogononta</taxon>
        <taxon>Pseudotrocha</taxon>
        <taxon>Ploima</taxon>
        <taxon>Brachionidae</taxon>
        <taxon>Brachionus</taxon>
    </lineage>
</organism>
<dbReference type="Gene3D" id="4.10.1240.10">
    <property type="entry name" value="GPCR, family 2, extracellular hormone receptor domain"/>
    <property type="match status" value="1"/>
</dbReference>
<dbReference type="InterPro" id="IPR001879">
    <property type="entry name" value="GPCR_2_extracellular_dom"/>
</dbReference>
<comment type="similarity">
    <text evidence="2">Belongs to the G-protein coupled receptor 2 family.</text>
</comment>
<gene>
    <name evidence="10" type="ORF">BpHYR1_011433</name>
</gene>
<keyword evidence="3" id="KW-1003">Cell membrane</keyword>
<comment type="subcellular location">
    <subcellularLocation>
        <location evidence="1">Cell membrane</location>
        <topology evidence="1">Multi-pass membrane protein</topology>
    </subcellularLocation>
</comment>
<reference evidence="10 11" key="1">
    <citation type="journal article" date="2018" name="Sci. Rep.">
        <title>Genomic signatures of local adaptation to the degree of environmental predictability in rotifers.</title>
        <authorList>
            <person name="Franch-Gras L."/>
            <person name="Hahn C."/>
            <person name="Garcia-Roger E.M."/>
            <person name="Carmona M.J."/>
            <person name="Serra M."/>
            <person name="Gomez A."/>
        </authorList>
    </citation>
    <scope>NUCLEOTIDE SEQUENCE [LARGE SCALE GENOMIC DNA]</scope>
    <source>
        <strain evidence="10">HYR1</strain>
    </source>
</reference>
<dbReference type="GO" id="GO:0005886">
    <property type="term" value="C:plasma membrane"/>
    <property type="evidence" value="ECO:0007669"/>
    <property type="project" value="UniProtKB-SubCell"/>
</dbReference>
<keyword evidence="6 7" id="KW-0472">Membrane</keyword>
<feature type="signal peptide" evidence="8">
    <location>
        <begin position="1"/>
        <end position="23"/>
    </location>
</feature>
<protein>
    <submittedName>
        <fullName evidence="10">Diuretic hormone receptor-like isoform X1</fullName>
    </submittedName>
</protein>
<dbReference type="GO" id="GO:0007188">
    <property type="term" value="P:adenylate cyclase-modulating G protein-coupled receptor signaling pathway"/>
    <property type="evidence" value="ECO:0007669"/>
    <property type="project" value="TreeGrafter"/>
</dbReference>
<feature type="transmembrane region" description="Helical" evidence="7">
    <location>
        <begin position="181"/>
        <end position="202"/>
    </location>
</feature>
<dbReference type="InterPro" id="IPR050332">
    <property type="entry name" value="GPCR_2"/>
</dbReference>
<keyword evidence="10" id="KW-0675">Receptor</keyword>
<feature type="transmembrane region" description="Helical" evidence="7">
    <location>
        <begin position="214"/>
        <end position="235"/>
    </location>
</feature>
<dbReference type="InterPro" id="IPR000832">
    <property type="entry name" value="GPCR_2_secretin-like"/>
</dbReference>
<keyword evidence="11" id="KW-1185">Reference proteome</keyword>
<evidence type="ECO:0000259" key="9">
    <source>
        <dbReference type="PROSITE" id="PS50227"/>
    </source>
</evidence>
<dbReference type="GO" id="GO:0008528">
    <property type="term" value="F:G protein-coupled peptide receptor activity"/>
    <property type="evidence" value="ECO:0007669"/>
    <property type="project" value="TreeGrafter"/>
</dbReference>
<feature type="chain" id="PRO_5018282098" evidence="8">
    <location>
        <begin position="24"/>
        <end position="286"/>
    </location>
</feature>
<dbReference type="Proteomes" id="UP000276133">
    <property type="component" value="Unassembled WGS sequence"/>
</dbReference>
<dbReference type="Pfam" id="PF02793">
    <property type="entry name" value="HRM"/>
    <property type="match status" value="1"/>
</dbReference>
<evidence type="ECO:0000256" key="6">
    <source>
        <dbReference type="ARBA" id="ARBA00023136"/>
    </source>
</evidence>
<dbReference type="AlphaFoldDB" id="A0A3M7QEQ6"/>
<evidence type="ECO:0000256" key="3">
    <source>
        <dbReference type="ARBA" id="ARBA00022475"/>
    </source>
</evidence>
<dbReference type="STRING" id="10195.A0A3M7QEQ6"/>
<evidence type="ECO:0000256" key="8">
    <source>
        <dbReference type="SAM" id="SignalP"/>
    </source>
</evidence>
<evidence type="ECO:0000256" key="7">
    <source>
        <dbReference type="SAM" id="Phobius"/>
    </source>
</evidence>
<feature type="domain" description="G-protein coupled receptors family 2 profile 1" evidence="9">
    <location>
        <begin position="65"/>
        <end position="137"/>
    </location>
</feature>